<dbReference type="InterPro" id="IPR013783">
    <property type="entry name" value="Ig-like_fold"/>
</dbReference>
<sequence length="271" mass="31725">MKKLFYLLIAFQFVLTSCENKDLLPVAPGEFKSEIKVKDKELVDGMKIPTNYPIYGQAKTLDYYFFEWDFGNGKKFRDENFSYAYDKPGKYTIKLRYKGADQKEHLQSWNVEVFDSYIFKAEIETLYPVYFVPSLKQGDEREIEGFFLRIYEFVPPINKFDEKSMTYNGKLLYESKPVLRGTNPNVDFTKSTLDFSDTKVPTPANFFKDPYAKDNVYAIYAIYKGKNYLISSNLLTQQYSANVLKVTDKVDRLEFSSTSSLVNYFFFNTPQ</sequence>
<organism evidence="2 3">
    <name type="scientific">Sphingobacterium cellulitidis</name>
    <dbReference type="NCBI Taxonomy" id="1768011"/>
    <lineage>
        <taxon>Bacteria</taxon>
        <taxon>Pseudomonadati</taxon>
        <taxon>Bacteroidota</taxon>
        <taxon>Sphingobacteriia</taxon>
        <taxon>Sphingobacteriales</taxon>
        <taxon>Sphingobacteriaceae</taxon>
        <taxon>Sphingobacterium</taxon>
    </lineage>
</organism>
<dbReference type="Pfam" id="PF18911">
    <property type="entry name" value="PKD_4"/>
    <property type="match status" value="1"/>
</dbReference>
<reference evidence="2" key="1">
    <citation type="journal article" date="2014" name="Int. J. Syst. Evol. Microbiol.">
        <title>Complete genome sequence of Corynebacterium casei LMG S-19264T (=DSM 44701T), isolated from a smear-ripened cheese.</title>
        <authorList>
            <consortium name="US DOE Joint Genome Institute (JGI-PGF)"/>
            <person name="Walter F."/>
            <person name="Albersmeier A."/>
            <person name="Kalinowski J."/>
            <person name="Ruckert C."/>
        </authorList>
    </citation>
    <scope>NUCLEOTIDE SEQUENCE</scope>
    <source>
        <strain evidence="2">CGMCC 1.15966</strain>
    </source>
</reference>
<evidence type="ECO:0000313" key="2">
    <source>
        <dbReference type="EMBL" id="GGE31397.1"/>
    </source>
</evidence>
<dbReference type="InterPro" id="IPR000601">
    <property type="entry name" value="PKD_dom"/>
</dbReference>
<dbReference type="PROSITE" id="PS50093">
    <property type="entry name" value="PKD"/>
    <property type="match status" value="1"/>
</dbReference>
<protein>
    <recommendedName>
        <fullName evidence="1">PKD domain-containing protein</fullName>
    </recommendedName>
</protein>
<dbReference type="EMBL" id="BMKM01000011">
    <property type="protein sequence ID" value="GGE31397.1"/>
    <property type="molecule type" value="Genomic_DNA"/>
</dbReference>
<evidence type="ECO:0000259" key="1">
    <source>
        <dbReference type="PROSITE" id="PS50093"/>
    </source>
</evidence>
<dbReference type="RefSeq" id="WP_094258546.1">
    <property type="nucleotide sequence ID" value="NZ_BMKM01000011.1"/>
</dbReference>
<dbReference type="InterPro" id="IPR035986">
    <property type="entry name" value="PKD_dom_sf"/>
</dbReference>
<dbReference type="Gene3D" id="2.60.40.10">
    <property type="entry name" value="Immunoglobulins"/>
    <property type="match status" value="1"/>
</dbReference>
<gene>
    <name evidence="2" type="ORF">GCM10011516_31400</name>
</gene>
<comment type="caution">
    <text evidence="2">The sequence shown here is derived from an EMBL/GenBank/DDBJ whole genome shotgun (WGS) entry which is preliminary data.</text>
</comment>
<dbReference type="SUPFAM" id="SSF49299">
    <property type="entry name" value="PKD domain"/>
    <property type="match status" value="1"/>
</dbReference>
<dbReference type="CDD" id="cd00146">
    <property type="entry name" value="PKD"/>
    <property type="match status" value="1"/>
</dbReference>
<dbReference type="AlphaFoldDB" id="A0A8H9KZ17"/>
<proteinExistence type="predicted"/>
<reference evidence="2" key="2">
    <citation type="submission" date="2020-09" db="EMBL/GenBank/DDBJ databases">
        <authorList>
            <person name="Sun Q."/>
            <person name="Zhou Y."/>
        </authorList>
    </citation>
    <scope>NUCLEOTIDE SEQUENCE</scope>
    <source>
        <strain evidence="2">CGMCC 1.15966</strain>
    </source>
</reference>
<keyword evidence="3" id="KW-1185">Reference proteome</keyword>
<accession>A0A8H9KZ17</accession>
<name>A0A8H9KZ17_9SPHI</name>
<feature type="domain" description="PKD" evidence="1">
    <location>
        <begin position="66"/>
        <end position="95"/>
    </location>
</feature>
<evidence type="ECO:0000313" key="3">
    <source>
        <dbReference type="Proteomes" id="UP000614460"/>
    </source>
</evidence>
<dbReference type="PROSITE" id="PS51257">
    <property type="entry name" value="PROKAR_LIPOPROTEIN"/>
    <property type="match status" value="1"/>
</dbReference>
<dbReference type="Proteomes" id="UP000614460">
    <property type="component" value="Unassembled WGS sequence"/>
</dbReference>